<proteinExistence type="predicted"/>
<dbReference type="EMBL" id="CAJNNV010030853">
    <property type="protein sequence ID" value="CAE8633914.1"/>
    <property type="molecule type" value="Genomic_DNA"/>
</dbReference>
<reference evidence="2" key="1">
    <citation type="submission" date="2021-02" db="EMBL/GenBank/DDBJ databases">
        <authorList>
            <person name="Dougan E. K."/>
            <person name="Rhodes N."/>
            <person name="Thang M."/>
            <person name="Chan C."/>
        </authorList>
    </citation>
    <scope>NUCLEOTIDE SEQUENCE</scope>
</reference>
<gene>
    <name evidence="2" type="ORF">PGLA1383_LOCUS49622</name>
</gene>
<sequence>WRQNWLAHTVRVGRSQVSALLWRQPQAVNKIGKNQLESRAVFTGPVGALEVVDKKFQAELMETWRKERDVEDIAGKVQRRQLSLFFDFLGEDITVDTDFLSTADKDIQGAILDVDSFEAELKRAPPIQDYRHAVIEFNPRQAKTLRDILIMYARASRPHQANMYDVLYRPTFSRFLLDCNLVALDSELAQKQRPPHHRSVRLFDGVAKLSKDGGHRYATVEHCMGLVAQILGQSQMPLPAAWVCFEEGLERAHQTVQALINESKKRAIEVAEAAEKDCTDEATLARRMEMFGRHGSPPHTFPGSLQVWSNGLRHWNETLNLQCTPQCSAERLEHCLAVDRFLRDTLVEPGCIHVALKYGGLFRELFVAYCDEEKLHITHDEKTGVIHRTPVPHMSFARFFRFCLDFSVFPNLCCFEDAWHAYRNAESTLVVGSETKPIQKLKKVVSKLSTILRRGSELGGVDELLKKLATCEVEERAEPDESNNESSESEVSSSDGDSESKSSKGIAESQARRDSAARKQGKLTRRKAVRASDTLAVPGGEAGLGAGPRRLSGLQSAAILREAVLAKGARAGVAGALSRPSNIDRRPSIVSPKVVEEKDSKALSAIQRIRSSMLGLLEKDPSQPAAIVSALAGGKRRTQVEPLAEGAVSAPALARKVRVSSEYEVDVSRVSLSSSKEEPKEPEQFELQPRLKESADFSWIRKPFRLMSEVERKSYVLLCALGRCEVDHCNTVRSLFALAKEMGDDYGLMDHDAMSRAMKYLRVSHNFDADEFKDFAQALDCATSCEDGLVDPAELEKAVDYARQDMFRRFPEISRTKGVCIVPLGQKARCLSDAPSLELIEGTDEPLERGAFGAAAFAECLMLLLGFA</sequence>
<protein>
    <submittedName>
        <fullName evidence="2">Uncharacterized protein</fullName>
    </submittedName>
</protein>
<feature type="compositionally biased region" description="Low complexity" evidence="1">
    <location>
        <begin position="484"/>
        <end position="495"/>
    </location>
</feature>
<feature type="region of interest" description="Disordered" evidence="1">
    <location>
        <begin position="473"/>
        <end position="548"/>
    </location>
</feature>
<name>A0A813H8F1_POLGL</name>
<evidence type="ECO:0000313" key="3">
    <source>
        <dbReference type="Proteomes" id="UP000654075"/>
    </source>
</evidence>
<comment type="caution">
    <text evidence="2">The sequence shown here is derived from an EMBL/GenBank/DDBJ whole genome shotgun (WGS) entry which is preliminary data.</text>
</comment>
<keyword evidence="3" id="KW-1185">Reference proteome</keyword>
<evidence type="ECO:0000313" key="2">
    <source>
        <dbReference type="EMBL" id="CAE8633914.1"/>
    </source>
</evidence>
<dbReference type="AlphaFoldDB" id="A0A813H8F1"/>
<accession>A0A813H8F1</accession>
<feature type="compositionally biased region" description="Basic residues" evidence="1">
    <location>
        <begin position="519"/>
        <end position="529"/>
    </location>
</feature>
<organism evidence="2 3">
    <name type="scientific">Polarella glacialis</name>
    <name type="common">Dinoflagellate</name>
    <dbReference type="NCBI Taxonomy" id="89957"/>
    <lineage>
        <taxon>Eukaryota</taxon>
        <taxon>Sar</taxon>
        <taxon>Alveolata</taxon>
        <taxon>Dinophyceae</taxon>
        <taxon>Suessiales</taxon>
        <taxon>Suessiaceae</taxon>
        <taxon>Polarella</taxon>
    </lineage>
</organism>
<evidence type="ECO:0000256" key="1">
    <source>
        <dbReference type="SAM" id="MobiDB-lite"/>
    </source>
</evidence>
<dbReference type="Proteomes" id="UP000654075">
    <property type="component" value="Unassembled WGS sequence"/>
</dbReference>
<feature type="non-terminal residue" evidence="2">
    <location>
        <position position="868"/>
    </location>
</feature>
<dbReference type="OrthoDB" id="485969at2759"/>